<proteinExistence type="predicted"/>
<dbReference type="AlphaFoldDB" id="A0AAD1Y9B4"/>
<organism evidence="2 3">
    <name type="scientific">Euplotes crassus</name>
    <dbReference type="NCBI Taxonomy" id="5936"/>
    <lineage>
        <taxon>Eukaryota</taxon>
        <taxon>Sar</taxon>
        <taxon>Alveolata</taxon>
        <taxon>Ciliophora</taxon>
        <taxon>Intramacronucleata</taxon>
        <taxon>Spirotrichea</taxon>
        <taxon>Hypotrichia</taxon>
        <taxon>Euplotida</taxon>
        <taxon>Euplotidae</taxon>
        <taxon>Moneuplotes</taxon>
    </lineage>
</organism>
<sequence length="630" mass="72953">MYKFYNLDWKNLHPDNELGFSFSFNSINNELNFTRKSNGILSTDARSGKSKKPNQKNLSFVFKEFQKGFKVKKQRKGHYKQKRDNSKVVPKKGIMKKINYYMTPYMNDLTFKKYMDFQTPNLKDSYEYNSQRSFRRIVWDHRGRRAIQPYKLNNLSPGWVNLTDFILNEKRDIFRASVNSINQRITSGITQVQNKDKKEKDKADTTSSDSSSISFRLNSLKRRNSIKKKKFRKHKHKSRLHNPPSRLSHHTGKPQRPTLLNLQICRTDKETTMSDRYNSFLRKIKPNSILSNIPILEEAKEKESSNVLNLFKRQNTLGKNHIPISDTDSASFLNESDERTPVLHAPLLKDSCERLKKLRITQFSPIEISSGRKYKDEPTGTTTGLEQSNKNILSLSPKVPVGLKISDSNITEIARRVYSKAKNSSRVINKDLCMNTWKNFNFQLSRDNVKSDMAISPSRIDLRGKKQSITKLNELKSPKRQTPAIKVKDLIPEKESIIDKILKSDRIGERMRQIKHITRIDNHRRNLGCHSQAEIRKINSSNELQAMINIQAPDIKFPNPQRYQSSDMISLKSRPKKLKKTQVSPESNLICRFANCQSPNGVLYPLSPSINLAKSRRCVKSVGNLTMLFV</sequence>
<name>A0AAD1Y9B4_EUPCR</name>
<evidence type="ECO:0000256" key="1">
    <source>
        <dbReference type="SAM" id="MobiDB-lite"/>
    </source>
</evidence>
<keyword evidence="3" id="KW-1185">Reference proteome</keyword>
<feature type="compositionally biased region" description="Basic residues" evidence="1">
    <location>
        <begin position="219"/>
        <end position="240"/>
    </location>
</feature>
<feature type="compositionally biased region" description="Basic and acidic residues" evidence="1">
    <location>
        <begin position="194"/>
        <end position="204"/>
    </location>
</feature>
<accession>A0AAD1Y9B4</accession>
<protein>
    <submittedName>
        <fullName evidence="2">Uncharacterized protein</fullName>
    </submittedName>
</protein>
<evidence type="ECO:0000313" key="3">
    <source>
        <dbReference type="Proteomes" id="UP001295684"/>
    </source>
</evidence>
<evidence type="ECO:0000313" key="2">
    <source>
        <dbReference type="EMBL" id="CAI2387084.1"/>
    </source>
</evidence>
<dbReference type="Proteomes" id="UP001295684">
    <property type="component" value="Unassembled WGS sequence"/>
</dbReference>
<reference evidence="2" key="1">
    <citation type="submission" date="2023-07" db="EMBL/GenBank/DDBJ databases">
        <authorList>
            <consortium name="AG Swart"/>
            <person name="Singh M."/>
            <person name="Singh A."/>
            <person name="Seah K."/>
            <person name="Emmerich C."/>
        </authorList>
    </citation>
    <scope>NUCLEOTIDE SEQUENCE</scope>
    <source>
        <strain evidence="2">DP1</strain>
    </source>
</reference>
<feature type="region of interest" description="Disordered" evidence="1">
    <location>
        <begin position="189"/>
        <end position="257"/>
    </location>
</feature>
<gene>
    <name evidence="2" type="ORF">ECRASSUSDP1_LOCUS28711</name>
</gene>
<comment type="caution">
    <text evidence="2">The sequence shown here is derived from an EMBL/GenBank/DDBJ whole genome shotgun (WGS) entry which is preliminary data.</text>
</comment>
<dbReference type="EMBL" id="CAMPGE010029604">
    <property type="protein sequence ID" value="CAI2387084.1"/>
    <property type="molecule type" value="Genomic_DNA"/>
</dbReference>